<feature type="non-terminal residue" evidence="2">
    <location>
        <position position="41"/>
    </location>
</feature>
<organism evidence="2 3">
    <name type="scientific">Vairimorpha ceranae</name>
    <dbReference type="NCBI Taxonomy" id="40302"/>
    <lineage>
        <taxon>Eukaryota</taxon>
        <taxon>Fungi</taxon>
        <taxon>Fungi incertae sedis</taxon>
        <taxon>Microsporidia</taxon>
        <taxon>Nosematidae</taxon>
        <taxon>Vairimorpha</taxon>
    </lineage>
</organism>
<dbReference type="Proteomes" id="UP000034350">
    <property type="component" value="Unassembled WGS sequence"/>
</dbReference>
<dbReference type="VEuPathDB" id="MicrosporidiaDB:AAJ76_2320003083"/>
<evidence type="ECO:0000313" key="2">
    <source>
        <dbReference type="EMBL" id="KKO73788.1"/>
    </source>
</evidence>
<proteinExistence type="predicted"/>
<comment type="caution">
    <text evidence="2">The sequence shown here is derived from an EMBL/GenBank/DDBJ whole genome shotgun (WGS) entry which is preliminary data.</text>
</comment>
<dbReference type="EMBL" id="JPQZ01000232">
    <property type="protein sequence ID" value="KKO73788.1"/>
    <property type="molecule type" value="Genomic_DNA"/>
</dbReference>
<protein>
    <submittedName>
        <fullName evidence="2">Uncharacterized protein</fullName>
    </submittedName>
</protein>
<feature type="compositionally biased region" description="Basic and acidic residues" evidence="1">
    <location>
        <begin position="32"/>
        <end position="41"/>
    </location>
</feature>
<evidence type="ECO:0000313" key="3">
    <source>
        <dbReference type="Proteomes" id="UP000034350"/>
    </source>
</evidence>
<name>A0A0F9WL07_9MICR</name>
<feature type="region of interest" description="Disordered" evidence="1">
    <location>
        <begin position="1"/>
        <end position="41"/>
    </location>
</feature>
<sequence>MYCHQRHKNEDRHQDSEYNQGQVNKPDIYNRQNKEEDYSCK</sequence>
<dbReference type="GeneID" id="36319650"/>
<gene>
    <name evidence="2" type="ORF">AAJ76_2320003083</name>
</gene>
<evidence type="ECO:0000256" key="1">
    <source>
        <dbReference type="SAM" id="MobiDB-lite"/>
    </source>
</evidence>
<dbReference type="RefSeq" id="XP_024329530.1">
    <property type="nucleotide sequence ID" value="XM_024474723.1"/>
</dbReference>
<accession>A0A0F9WL07</accession>
<keyword evidence="3" id="KW-1185">Reference proteome</keyword>
<reference evidence="2 3" key="1">
    <citation type="journal article" date="2015" name="Environ. Microbiol.">
        <title>Genome analyses suggest the presence of polyploidy and recent human-driven expansions in eight global populations of the honeybee pathogen Nosema ceranae.</title>
        <authorList>
            <person name="Pelin A."/>
            <person name="Selman M."/>
            <person name="Aris-Brosou S."/>
            <person name="Farinelli L."/>
            <person name="Corradi N."/>
        </authorList>
    </citation>
    <scope>NUCLEOTIDE SEQUENCE [LARGE SCALE GENOMIC DNA]</scope>
    <source>
        <strain evidence="2 3">PA08 1199</strain>
    </source>
</reference>
<dbReference type="AlphaFoldDB" id="A0A0F9WL07"/>